<dbReference type="SMART" id="SM00225">
    <property type="entry name" value="BTB"/>
    <property type="match status" value="1"/>
</dbReference>
<dbReference type="Proteomes" id="UP000285301">
    <property type="component" value="Unassembled WGS sequence"/>
</dbReference>
<organism evidence="2 3">
    <name type="scientific">Dinothrombium tinctorium</name>
    <dbReference type="NCBI Taxonomy" id="1965070"/>
    <lineage>
        <taxon>Eukaryota</taxon>
        <taxon>Metazoa</taxon>
        <taxon>Ecdysozoa</taxon>
        <taxon>Arthropoda</taxon>
        <taxon>Chelicerata</taxon>
        <taxon>Arachnida</taxon>
        <taxon>Acari</taxon>
        <taxon>Acariformes</taxon>
        <taxon>Trombidiformes</taxon>
        <taxon>Prostigmata</taxon>
        <taxon>Anystina</taxon>
        <taxon>Parasitengona</taxon>
        <taxon>Trombidioidea</taxon>
        <taxon>Trombidiidae</taxon>
        <taxon>Dinothrombium</taxon>
    </lineage>
</organism>
<dbReference type="Gene3D" id="3.30.710.10">
    <property type="entry name" value="Potassium Channel Kv1.1, Chain A"/>
    <property type="match status" value="1"/>
</dbReference>
<dbReference type="EMBL" id="NCKU01008625">
    <property type="protein sequence ID" value="RWS01787.1"/>
    <property type="molecule type" value="Genomic_DNA"/>
</dbReference>
<dbReference type="Pfam" id="PF00651">
    <property type="entry name" value="BTB"/>
    <property type="match status" value="1"/>
</dbReference>
<evidence type="ECO:0000259" key="1">
    <source>
        <dbReference type="PROSITE" id="PS50097"/>
    </source>
</evidence>
<dbReference type="PANTHER" id="PTHR46306:SF1">
    <property type="entry name" value="BTB_POZ DOMAIN-CONTAINING PROTEIN 9"/>
    <property type="match status" value="1"/>
</dbReference>
<dbReference type="PANTHER" id="PTHR46306">
    <property type="entry name" value="BTB/POZ DOMAIN-CONTAINING PROTEIN 9"/>
    <property type="match status" value="1"/>
</dbReference>
<gene>
    <name evidence="2" type="ORF">B4U79_11388</name>
</gene>
<dbReference type="GO" id="GO:0005737">
    <property type="term" value="C:cytoplasm"/>
    <property type="evidence" value="ECO:0007669"/>
    <property type="project" value="TreeGrafter"/>
</dbReference>
<dbReference type="SUPFAM" id="SSF54695">
    <property type="entry name" value="POZ domain"/>
    <property type="match status" value="1"/>
</dbReference>
<reference evidence="2 3" key="1">
    <citation type="journal article" date="2018" name="Gigascience">
        <title>Genomes of trombidid mites reveal novel predicted allergens and laterally-transferred genes associated with secondary metabolism.</title>
        <authorList>
            <person name="Dong X."/>
            <person name="Chaisiri K."/>
            <person name="Xia D."/>
            <person name="Armstrong S.D."/>
            <person name="Fang Y."/>
            <person name="Donnelly M.J."/>
            <person name="Kadowaki T."/>
            <person name="McGarry J.W."/>
            <person name="Darby A.C."/>
            <person name="Makepeace B.L."/>
        </authorList>
    </citation>
    <scope>NUCLEOTIDE SEQUENCE [LARGE SCALE GENOMIC DNA]</scope>
    <source>
        <strain evidence="2">UoL-WK</strain>
    </source>
</reference>
<dbReference type="InterPro" id="IPR000210">
    <property type="entry name" value="BTB/POZ_dom"/>
</dbReference>
<evidence type="ECO:0000313" key="3">
    <source>
        <dbReference type="Proteomes" id="UP000285301"/>
    </source>
</evidence>
<dbReference type="InterPro" id="IPR052407">
    <property type="entry name" value="BTB_POZ_domain_cont_9"/>
</dbReference>
<dbReference type="AlphaFoldDB" id="A0A3S3NFS4"/>
<accession>A0A3S3NFS4</accession>
<dbReference type="GO" id="GO:0050804">
    <property type="term" value="P:modulation of chemical synaptic transmission"/>
    <property type="evidence" value="ECO:0007669"/>
    <property type="project" value="TreeGrafter"/>
</dbReference>
<name>A0A3S3NFS4_9ACAR</name>
<sequence>MVYDYYLSEKFSDVCFVVEGEKIFAHKFILAASCQYFHTLLFGETIESKLKEIVLKNPSKRVFKAVLQFAYKRKADTNDFTVDEM</sequence>
<dbReference type="GO" id="GO:0008344">
    <property type="term" value="P:adult locomotory behavior"/>
    <property type="evidence" value="ECO:0007669"/>
    <property type="project" value="TreeGrafter"/>
</dbReference>
<dbReference type="STRING" id="1965070.A0A3S3NFS4"/>
<dbReference type="OrthoDB" id="6476088at2759"/>
<feature type="domain" description="BTB" evidence="1">
    <location>
        <begin position="12"/>
        <end position="79"/>
    </location>
</feature>
<dbReference type="GO" id="GO:0048512">
    <property type="term" value="P:circadian behavior"/>
    <property type="evidence" value="ECO:0007669"/>
    <property type="project" value="TreeGrafter"/>
</dbReference>
<dbReference type="InterPro" id="IPR011333">
    <property type="entry name" value="SKP1/BTB/POZ_sf"/>
</dbReference>
<protein>
    <submittedName>
        <fullName evidence="2">BTB/POZ domain-containing protein 9-like isoform X2</fullName>
    </submittedName>
</protein>
<dbReference type="PROSITE" id="PS50097">
    <property type="entry name" value="BTB"/>
    <property type="match status" value="1"/>
</dbReference>
<evidence type="ECO:0000313" key="2">
    <source>
        <dbReference type="EMBL" id="RWS01787.1"/>
    </source>
</evidence>
<feature type="non-terminal residue" evidence="2">
    <location>
        <position position="85"/>
    </location>
</feature>
<comment type="caution">
    <text evidence="2">The sequence shown here is derived from an EMBL/GenBank/DDBJ whole genome shotgun (WGS) entry which is preliminary data.</text>
</comment>
<proteinExistence type="predicted"/>
<keyword evidence="3" id="KW-1185">Reference proteome</keyword>